<organism evidence="1 2">
    <name type="scientific">Levilactobacillus tongjiangensis</name>
    <dbReference type="NCBI Taxonomy" id="2486023"/>
    <lineage>
        <taxon>Bacteria</taxon>
        <taxon>Bacillati</taxon>
        <taxon>Bacillota</taxon>
        <taxon>Bacilli</taxon>
        <taxon>Lactobacillales</taxon>
        <taxon>Lactobacillaceae</taxon>
        <taxon>Levilactobacillus</taxon>
    </lineage>
</organism>
<evidence type="ECO:0000313" key="1">
    <source>
        <dbReference type="EMBL" id="MFC6208107.1"/>
    </source>
</evidence>
<gene>
    <name evidence="1" type="ORF">ACFP1G_11600</name>
</gene>
<accession>A0ABW1SV91</accession>
<sequence length="182" mass="20786">MQLLGTGAWQKWLKVIVACLMLMVSLELPTSNGYAVTKGKRQSYETGLTKTDKHALRIATLNRKGLSIAWPAVLQYKLKLLKKLKKHLAVEKESVYSKAQVKSVNHRINQLTQKYQHRLKQLRAQGRPANVEYYTFWHSDGSVAFTKDKVKQIGRRTIIVQGIQEYNGVFHYYGGHGAGFRV</sequence>
<dbReference type="RefSeq" id="WP_125692669.1">
    <property type="nucleotide sequence ID" value="NZ_JBHSSK010000029.1"/>
</dbReference>
<reference evidence="2" key="1">
    <citation type="journal article" date="2019" name="Int. J. Syst. Evol. Microbiol.">
        <title>The Global Catalogue of Microorganisms (GCM) 10K type strain sequencing project: providing services to taxonomists for standard genome sequencing and annotation.</title>
        <authorList>
            <consortium name="The Broad Institute Genomics Platform"/>
            <consortium name="The Broad Institute Genome Sequencing Center for Infectious Disease"/>
            <person name="Wu L."/>
            <person name="Ma J."/>
        </authorList>
    </citation>
    <scope>NUCLEOTIDE SEQUENCE [LARGE SCALE GENOMIC DNA]</scope>
    <source>
        <strain evidence="2">CCM 8905</strain>
    </source>
</reference>
<dbReference type="EMBL" id="JBHSSK010000029">
    <property type="protein sequence ID" value="MFC6208107.1"/>
    <property type="molecule type" value="Genomic_DNA"/>
</dbReference>
<protein>
    <submittedName>
        <fullName evidence="1">Uncharacterized protein</fullName>
    </submittedName>
</protein>
<keyword evidence="2" id="KW-1185">Reference proteome</keyword>
<proteinExistence type="predicted"/>
<name>A0ABW1SV91_9LACO</name>
<dbReference type="Proteomes" id="UP001596254">
    <property type="component" value="Unassembled WGS sequence"/>
</dbReference>
<evidence type="ECO:0000313" key="2">
    <source>
        <dbReference type="Proteomes" id="UP001596254"/>
    </source>
</evidence>
<comment type="caution">
    <text evidence="1">The sequence shown here is derived from an EMBL/GenBank/DDBJ whole genome shotgun (WGS) entry which is preliminary data.</text>
</comment>